<accession>A0ABU9BCG2</accession>
<dbReference type="RefSeq" id="WP_341375374.1">
    <property type="nucleotide sequence ID" value="NZ_JBBUTF010000015.1"/>
</dbReference>
<dbReference type="InterPro" id="IPR006311">
    <property type="entry name" value="TAT_signal"/>
</dbReference>
<comment type="similarity">
    <text evidence="1">Belongs to the UPF0065 (bug) family.</text>
</comment>
<evidence type="ECO:0000256" key="1">
    <source>
        <dbReference type="ARBA" id="ARBA00006987"/>
    </source>
</evidence>
<name>A0ABU9BCG2_9BURK</name>
<evidence type="ECO:0000313" key="2">
    <source>
        <dbReference type="EMBL" id="MEK8027593.1"/>
    </source>
</evidence>
<dbReference type="Pfam" id="PF03401">
    <property type="entry name" value="TctC"/>
    <property type="match status" value="1"/>
</dbReference>
<organism evidence="2 3">
    <name type="scientific">Pseudaquabacterium rugosum</name>
    <dbReference type="NCBI Taxonomy" id="2984194"/>
    <lineage>
        <taxon>Bacteria</taxon>
        <taxon>Pseudomonadati</taxon>
        <taxon>Pseudomonadota</taxon>
        <taxon>Betaproteobacteria</taxon>
        <taxon>Burkholderiales</taxon>
        <taxon>Sphaerotilaceae</taxon>
        <taxon>Pseudaquabacterium</taxon>
    </lineage>
</organism>
<dbReference type="PANTHER" id="PTHR42928:SF5">
    <property type="entry name" value="BLR1237 PROTEIN"/>
    <property type="match status" value="1"/>
</dbReference>
<gene>
    <name evidence="2" type="ORF">AACH11_16640</name>
</gene>
<sequence length="353" mass="37230">MTRSPVPERASAAPFDAPLDACAGRPLPRRRRLLRQAAGTLLGLAAASLGAPALAQDARPIEWVVGYAAGGGSDAVARTVAERMAQALGRSIVVNNKPGAATNIAADYVAKSRDVGAVMLTADFATLAANPALFARLSYNAERDLAPVGLLARFPMLLVVPAELPVKDWRGFQAWAKAQAGGVNYASAGPGSPHHLGTELLRERSGLNLLHVPYRGAAPAVQDLIGGRVPVALMDSASVLPHLQSGKLRAIGVASARRLKILPELPTLAEQGLKDFEAYAWQGLAVPAATPAATVQQLHQALQTALDDTRVKARFQVLGLETLPGTPQQMADYAKAERERWGRLITANGIRLD</sequence>
<dbReference type="SUPFAM" id="SSF53850">
    <property type="entry name" value="Periplasmic binding protein-like II"/>
    <property type="match status" value="1"/>
</dbReference>
<dbReference type="PANTHER" id="PTHR42928">
    <property type="entry name" value="TRICARBOXYLATE-BINDING PROTEIN"/>
    <property type="match status" value="1"/>
</dbReference>
<reference evidence="2 3" key="1">
    <citation type="submission" date="2024-04" db="EMBL/GenBank/DDBJ databases">
        <title>Novel species of the genus Ideonella isolated from streams.</title>
        <authorList>
            <person name="Lu H."/>
        </authorList>
    </citation>
    <scope>NUCLEOTIDE SEQUENCE [LARGE SCALE GENOMIC DNA]</scope>
    <source>
        <strain evidence="2 3">BYS139W</strain>
    </source>
</reference>
<keyword evidence="3" id="KW-1185">Reference proteome</keyword>
<dbReference type="Gene3D" id="3.40.190.150">
    <property type="entry name" value="Bordetella uptake gene, domain 1"/>
    <property type="match status" value="1"/>
</dbReference>
<dbReference type="InterPro" id="IPR042100">
    <property type="entry name" value="Bug_dom1"/>
</dbReference>
<dbReference type="Proteomes" id="UP001368500">
    <property type="component" value="Unassembled WGS sequence"/>
</dbReference>
<evidence type="ECO:0000313" key="3">
    <source>
        <dbReference type="Proteomes" id="UP001368500"/>
    </source>
</evidence>
<dbReference type="PIRSF" id="PIRSF017082">
    <property type="entry name" value="YflP"/>
    <property type="match status" value="1"/>
</dbReference>
<dbReference type="InterPro" id="IPR005064">
    <property type="entry name" value="BUG"/>
</dbReference>
<dbReference type="Gene3D" id="3.40.190.10">
    <property type="entry name" value="Periplasmic binding protein-like II"/>
    <property type="match status" value="1"/>
</dbReference>
<protein>
    <submittedName>
        <fullName evidence="2">Tripartite tricarboxylate transporter substrate-binding protein</fullName>
    </submittedName>
</protein>
<dbReference type="PROSITE" id="PS51318">
    <property type="entry name" value="TAT"/>
    <property type="match status" value="1"/>
</dbReference>
<dbReference type="EMBL" id="JBBUTF010000015">
    <property type="protein sequence ID" value="MEK8027593.1"/>
    <property type="molecule type" value="Genomic_DNA"/>
</dbReference>
<proteinExistence type="inferred from homology"/>
<comment type="caution">
    <text evidence="2">The sequence shown here is derived from an EMBL/GenBank/DDBJ whole genome shotgun (WGS) entry which is preliminary data.</text>
</comment>